<dbReference type="NCBIfam" id="TIGR01560">
    <property type="entry name" value="put_DNA_pack"/>
    <property type="match status" value="1"/>
</dbReference>
<dbReference type="EMBL" id="STGT01000003">
    <property type="protein sequence ID" value="THV13735.1"/>
    <property type="molecule type" value="Genomic_DNA"/>
</dbReference>
<reference evidence="1 2" key="1">
    <citation type="submission" date="2019-04" db="EMBL/GenBank/DDBJ databases">
        <title>Genome sequence of strain 7209-2.</title>
        <authorList>
            <person name="Gao J."/>
            <person name="Sun J."/>
        </authorList>
    </citation>
    <scope>NUCLEOTIDE SEQUENCE [LARGE SCALE GENOMIC DNA]</scope>
    <source>
        <strain evidence="1 2">7209-2</strain>
    </source>
</reference>
<name>A0ABY2QT19_9HYPH</name>
<protein>
    <submittedName>
        <fullName evidence="1">Phage gp6-like head-tail connector protein</fullName>
    </submittedName>
</protein>
<dbReference type="Proteomes" id="UP000309667">
    <property type="component" value="Unassembled WGS sequence"/>
</dbReference>
<comment type="caution">
    <text evidence="1">The sequence shown here is derived from an EMBL/GenBank/DDBJ whole genome shotgun (WGS) entry which is preliminary data.</text>
</comment>
<proteinExistence type="predicted"/>
<evidence type="ECO:0000313" key="2">
    <source>
        <dbReference type="Proteomes" id="UP000309667"/>
    </source>
</evidence>
<dbReference type="InterPro" id="IPR021146">
    <property type="entry name" value="Phage_gp6-like_head-tail"/>
</dbReference>
<dbReference type="Pfam" id="PF05135">
    <property type="entry name" value="Phage_connect_1"/>
    <property type="match status" value="1"/>
</dbReference>
<sequence>MVSLVSLPSVKDALRVDGSDDDELLQDVYIPAASGAVINHLDARAGIVLGLVDGELPEGAVVPEVLQVAVILLLRHWYRPADLRQDFAGDELPPSVKALLKPLRDPALS</sequence>
<accession>A0ABY2QT19</accession>
<gene>
    <name evidence="1" type="ORF">E9677_12555</name>
</gene>
<dbReference type="InterPro" id="IPR006450">
    <property type="entry name" value="Phage_HK97_gp6-like"/>
</dbReference>
<dbReference type="Gene3D" id="1.10.3230.30">
    <property type="entry name" value="Phage gp6-like head-tail connector protein"/>
    <property type="match status" value="1"/>
</dbReference>
<dbReference type="RefSeq" id="WP_136558443.1">
    <property type="nucleotide sequence ID" value="NZ_STGT01000003.1"/>
</dbReference>
<evidence type="ECO:0000313" key="1">
    <source>
        <dbReference type="EMBL" id="THV13735.1"/>
    </source>
</evidence>
<organism evidence="1 2">
    <name type="scientific">Rhizobium rhizophilum</name>
    <dbReference type="NCBI Taxonomy" id="1850373"/>
    <lineage>
        <taxon>Bacteria</taxon>
        <taxon>Pseudomonadati</taxon>
        <taxon>Pseudomonadota</taxon>
        <taxon>Alphaproteobacteria</taxon>
        <taxon>Hyphomicrobiales</taxon>
        <taxon>Rhizobiaceae</taxon>
        <taxon>Rhizobium/Agrobacterium group</taxon>
        <taxon>Rhizobium</taxon>
    </lineage>
</organism>
<dbReference type="CDD" id="cd08054">
    <property type="entry name" value="gp6"/>
    <property type="match status" value="1"/>
</dbReference>
<keyword evidence="2" id="KW-1185">Reference proteome</keyword>